<protein>
    <recommendedName>
        <fullName evidence="1">Protein NO VEIN C-terminal domain-containing protein</fullName>
    </recommendedName>
</protein>
<dbReference type="Proteomes" id="UP000031637">
    <property type="component" value="Chromosome"/>
</dbReference>
<accession>W0SE42</accession>
<dbReference type="RefSeq" id="WP_041098524.1">
    <property type="nucleotide sequence ID" value="NZ_AP012547.1"/>
</dbReference>
<dbReference type="InterPro" id="IPR011856">
    <property type="entry name" value="tRNA_endonuc-like_dom_sf"/>
</dbReference>
<reference evidence="2 3" key="1">
    <citation type="journal article" date="2014" name="Syst. Appl. Microbiol.">
        <title>Complete genomes of freshwater sulfur oxidizers Sulfuricella denitrificans skB26 and Sulfuritalea hydrogenivorans sk43H: genetic insights into the sulfur oxidation pathway of betaproteobacteria.</title>
        <authorList>
            <person name="Watanabe T."/>
            <person name="Kojima H."/>
            <person name="Fukui M."/>
        </authorList>
    </citation>
    <scope>NUCLEOTIDE SEQUENCE [LARGE SCALE GENOMIC DNA]</scope>
    <source>
        <strain evidence="2">DSM22779</strain>
    </source>
</reference>
<organism evidence="2 3">
    <name type="scientific">Sulfuritalea hydrogenivorans sk43H</name>
    <dbReference type="NCBI Taxonomy" id="1223802"/>
    <lineage>
        <taxon>Bacteria</taxon>
        <taxon>Pseudomonadati</taxon>
        <taxon>Pseudomonadota</taxon>
        <taxon>Betaproteobacteria</taxon>
        <taxon>Nitrosomonadales</taxon>
        <taxon>Sterolibacteriaceae</taxon>
        <taxon>Sulfuritalea</taxon>
    </lineage>
</organism>
<proteinExistence type="predicted"/>
<evidence type="ECO:0000259" key="1">
    <source>
        <dbReference type="Pfam" id="PF13020"/>
    </source>
</evidence>
<gene>
    <name evidence="2" type="ORF">SUTH_01696</name>
</gene>
<sequence length="172" mass="19333">MKTRVSNERKNLNRLAGEFLVASRLTQRGHMVTLQWGTTIGYDILAFDKAGHVAFIEVKTAAQTSKRWILQAKYATPENDRIPLERRFVCCVDMADGNPNPDVYVFPAKVVAEGMHYFFGGRFPNSTSYHLSLDFKPQGRTKEEGIQTVGDRIDAASYLDAWHLLGIEPVVG</sequence>
<dbReference type="InterPro" id="IPR024975">
    <property type="entry name" value="NOV_C"/>
</dbReference>
<dbReference type="Pfam" id="PF13020">
    <property type="entry name" value="NOV_C"/>
    <property type="match status" value="1"/>
</dbReference>
<evidence type="ECO:0000313" key="3">
    <source>
        <dbReference type="Proteomes" id="UP000031637"/>
    </source>
</evidence>
<keyword evidence="3" id="KW-1185">Reference proteome</keyword>
<dbReference type="STRING" id="1223802.SUTH_01696"/>
<name>W0SE42_9PROT</name>
<dbReference type="Gene3D" id="3.40.1350.10">
    <property type="match status" value="1"/>
</dbReference>
<dbReference type="GO" id="GO:0003676">
    <property type="term" value="F:nucleic acid binding"/>
    <property type="evidence" value="ECO:0007669"/>
    <property type="project" value="InterPro"/>
</dbReference>
<evidence type="ECO:0000313" key="2">
    <source>
        <dbReference type="EMBL" id="BAO29489.1"/>
    </source>
</evidence>
<dbReference type="EMBL" id="AP012547">
    <property type="protein sequence ID" value="BAO29489.1"/>
    <property type="molecule type" value="Genomic_DNA"/>
</dbReference>
<dbReference type="AlphaFoldDB" id="W0SE42"/>
<dbReference type="HOGENOM" id="CLU_1554506_0_0_4"/>
<dbReference type="KEGG" id="shd:SUTH_01696"/>
<feature type="domain" description="Protein NO VEIN C-terminal" evidence="1">
    <location>
        <begin position="24"/>
        <end position="67"/>
    </location>
</feature>